<protein>
    <submittedName>
        <fullName evidence="2">Uncharacterized protein</fullName>
    </submittedName>
</protein>
<reference evidence="2 3" key="1">
    <citation type="submission" date="2023-06" db="EMBL/GenBank/DDBJ databases">
        <title>Black Yeasts Isolated from many extreme environments.</title>
        <authorList>
            <person name="Coleine C."/>
            <person name="Stajich J.E."/>
            <person name="Selbmann L."/>
        </authorList>
    </citation>
    <scope>NUCLEOTIDE SEQUENCE [LARGE SCALE GENOMIC DNA]</scope>
    <source>
        <strain evidence="2 3">CCFEE 5887</strain>
    </source>
</reference>
<keyword evidence="3" id="KW-1185">Reference proteome</keyword>
<evidence type="ECO:0000313" key="3">
    <source>
        <dbReference type="Proteomes" id="UP001345827"/>
    </source>
</evidence>
<comment type="caution">
    <text evidence="2">The sequence shown here is derived from an EMBL/GenBank/DDBJ whole genome shotgun (WGS) entry which is preliminary data.</text>
</comment>
<evidence type="ECO:0000256" key="1">
    <source>
        <dbReference type="SAM" id="MobiDB-lite"/>
    </source>
</evidence>
<feature type="compositionally biased region" description="Polar residues" evidence="1">
    <location>
        <begin position="15"/>
        <end position="30"/>
    </location>
</feature>
<dbReference type="EMBL" id="JAXLQG010000010">
    <property type="protein sequence ID" value="KAK5535317.1"/>
    <property type="molecule type" value="Genomic_DNA"/>
</dbReference>
<evidence type="ECO:0000313" key="2">
    <source>
        <dbReference type="EMBL" id="KAK5535317.1"/>
    </source>
</evidence>
<accession>A0AAV9Q7S8</accession>
<proteinExistence type="predicted"/>
<name>A0AAV9Q7S8_9PEZI</name>
<organism evidence="2 3">
    <name type="scientific">Vermiconidia calcicola</name>
    <dbReference type="NCBI Taxonomy" id="1690605"/>
    <lineage>
        <taxon>Eukaryota</taxon>
        <taxon>Fungi</taxon>
        <taxon>Dikarya</taxon>
        <taxon>Ascomycota</taxon>
        <taxon>Pezizomycotina</taxon>
        <taxon>Dothideomycetes</taxon>
        <taxon>Dothideomycetidae</taxon>
        <taxon>Mycosphaerellales</taxon>
        <taxon>Extremaceae</taxon>
        <taxon>Vermiconidia</taxon>
    </lineage>
</organism>
<sequence>MEAQAIERSMLQIQASSNPGNAQFDMNGNASNGGGLVTLPHSIQNEDPDDLFGLLAGDNTTAYQDETELEGDAETTRQ</sequence>
<dbReference type="Proteomes" id="UP001345827">
    <property type="component" value="Unassembled WGS sequence"/>
</dbReference>
<feature type="region of interest" description="Disordered" evidence="1">
    <location>
        <begin position="15"/>
        <end position="37"/>
    </location>
</feature>
<dbReference type="AlphaFoldDB" id="A0AAV9Q7S8"/>
<gene>
    <name evidence="2" type="ORF">LTR25_006325</name>
</gene>